<dbReference type="EMBL" id="JASBWS010000047">
    <property type="protein sequence ID" value="KAJ9105775.1"/>
    <property type="molecule type" value="Genomic_DNA"/>
</dbReference>
<name>A0ACC2W203_9TREE</name>
<evidence type="ECO:0000313" key="1">
    <source>
        <dbReference type="EMBL" id="KAJ9105775.1"/>
    </source>
</evidence>
<gene>
    <name evidence="1" type="ORF">QFC20_004262</name>
</gene>
<organism evidence="1 2">
    <name type="scientific">Naganishia adeliensis</name>
    <dbReference type="NCBI Taxonomy" id="92952"/>
    <lineage>
        <taxon>Eukaryota</taxon>
        <taxon>Fungi</taxon>
        <taxon>Dikarya</taxon>
        <taxon>Basidiomycota</taxon>
        <taxon>Agaricomycotina</taxon>
        <taxon>Tremellomycetes</taxon>
        <taxon>Filobasidiales</taxon>
        <taxon>Filobasidiaceae</taxon>
        <taxon>Naganishia</taxon>
    </lineage>
</organism>
<sequence>MTLFDHFRPGRLSRQNTRSNPSSRQASPSGSPRESPHSTPHMGHFTALFTHHSDAHSHGSSSAASTTTTGHSSAKKREYEFFPHAPPIGSGGYSDVLKARWLAREGQVVAVKVVRKEAVKDHAEYLKIIGPSLPAPSSWFESSSKYYVTFPLLTGGELLERLNTRGRFSEDAARRVMRVMLETLAYIHSKGIIHRDIKPDNFLYRTPESDVDDFVIIDFGISKILDHPAEDDPKTQTEVAGTPGYAAPEVFRRTGYGKNQDVFGVGVIAYNLLSASSPWKAQEYMALIQETIRADPEFRPGPFRGVSEQDIADHVPALPHETHDPDRIPVPRPPTLKPDHPMAHRISDEGVDGVLVGAAGP</sequence>
<proteinExistence type="predicted"/>
<reference evidence="1" key="1">
    <citation type="submission" date="2023-04" db="EMBL/GenBank/DDBJ databases">
        <title>Draft Genome sequencing of Naganishia species isolated from polar environments using Oxford Nanopore Technology.</title>
        <authorList>
            <person name="Leo P."/>
            <person name="Venkateswaran K."/>
        </authorList>
    </citation>
    <scope>NUCLEOTIDE SEQUENCE</scope>
    <source>
        <strain evidence="1">MNA-CCFEE 5262</strain>
    </source>
</reference>
<keyword evidence="2" id="KW-1185">Reference proteome</keyword>
<protein>
    <submittedName>
        <fullName evidence="1">Uncharacterized protein</fullName>
    </submittedName>
</protein>
<comment type="caution">
    <text evidence="1">The sequence shown here is derived from an EMBL/GenBank/DDBJ whole genome shotgun (WGS) entry which is preliminary data.</text>
</comment>
<dbReference type="Proteomes" id="UP001230649">
    <property type="component" value="Unassembled WGS sequence"/>
</dbReference>
<accession>A0ACC2W203</accession>
<evidence type="ECO:0000313" key="2">
    <source>
        <dbReference type="Proteomes" id="UP001230649"/>
    </source>
</evidence>